<dbReference type="AlphaFoldDB" id="A0A423PRQ6"/>
<proteinExistence type="predicted"/>
<evidence type="ECO:0000313" key="3">
    <source>
        <dbReference type="Proteomes" id="UP000285123"/>
    </source>
</evidence>
<feature type="region of interest" description="Disordered" evidence="1">
    <location>
        <begin position="66"/>
        <end position="99"/>
    </location>
</feature>
<sequence>MTDYWRIMTQTLREGADLLDEMLEEKAPLLERNAHSFEERLDQEFWRGRCHQARDVMNGLDRLLGAVGESREPRGPSSSQDRPHLSVVVDNTQRDHATK</sequence>
<protein>
    <submittedName>
        <fullName evidence="2">Uncharacterized protein</fullName>
    </submittedName>
</protein>
<reference evidence="2 3" key="1">
    <citation type="submission" date="2013-10" db="EMBL/GenBank/DDBJ databases">
        <title>Salinisphaera halophila YIM 95161 Genome Sequencing.</title>
        <authorList>
            <person name="Lai Q."/>
            <person name="Li C."/>
            <person name="Shao Z."/>
        </authorList>
    </citation>
    <scope>NUCLEOTIDE SEQUENCE [LARGE SCALE GENOMIC DNA]</scope>
    <source>
        <strain evidence="2 3">YIM 95161</strain>
    </source>
</reference>
<evidence type="ECO:0000313" key="2">
    <source>
        <dbReference type="EMBL" id="ROO28263.1"/>
    </source>
</evidence>
<gene>
    <name evidence="2" type="ORF">SAHL_10665</name>
</gene>
<dbReference type="EMBL" id="AYKF01000088">
    <property type="protein sequence ID" value="ROO28263.1"/>
    <property type="molecule type" value="Genomic_DNA"/>
</dbReference>
<dbReference type="Proteomes" id="UP000285123">
    <property type="component" value="Unassembled WGS sequence"/>
</dbReference>
<accession>A0A423PRQ6</accession>
<comment type="caution">
    <text evidence="2">The sequence shown here is derived from an EMBL/GenBank/DDBJ whole genome shotgun (WGS) entry which is preliminary data.</text>
</comment>
<dbReference type="RefSeq" id="WP_123591394.1">
    <property type="nucleotide sequence ID" value="NZ_AYKF01000088.1"/>
</dbReference>
<evidence type="ECO:0000256" key="1">
    <source>
        <dbReference type="SAM" id="MobiDB-lite"/>
    </source>
</evidence>
<name>A0A423PRQ6_9GAMM</name>
<organism evidence="2 3">
    <name type="scientific">Salinisphaera orenii YIM 95161</name>
    <dbReference type="NCBI Taxonomy" id="1051139"/>
    <lineage>
        <taxon>Bacteria</taxon>
        <taxon>Pseudomonadati</taxon>
        <taxon>Pseudomonadota</taxon>
        <taxon>Gammaproteobacteria</taxon>
        <taxon>Salinisphaerales</taxon>
        <taxon>Salinisphaeraceae</taxon>
        <taxon>Salinisphaera</taxon>
    </lineage>
</organism>